<feature type="non-terminal residue" evidence="3">
    <location>
        <position position="325"/>
    </location>
</feature>
<feature type="compositionally biased region" description="Polar residues" evidence="2">
    <location>
        <begin position="304"/>
        <end position="325"/>
    </location>
</feature>
<gene>
    <name evidence="3" type="ORF">K504DRAFT_481429</name>
</gene>
<dbReference type="GO" id="GO:0007004">
    <property type="term" value="P:telomere maintenance via telomerase"/>
    <property type="evidence" value="ECO:0007669"/>
    <property type="project" value="TreeGrafter"/>
</dbReference>
<dbReference type="GO" id="GO:0003720">
    <property type="term" value="F:telomerase activity"/>
    <property type="evidence" value="ECO:0007669"/>
    <property type="project" value="InterPro"/>
</dbReference>
<dbReference type="AlphaFoldDB" id="A0A6G1KCN2"/>
<comment type="subcellular location">
    <subcellularLocation>
        <location evidence="1">Nucleus</location>
    </subcellularLocation>
    <subcellularLocation>
        <location evidence="1">Chromosome</location>
        <location evidence="1">Telomere</location>
    </subcellularLocation>
</comment>
<dbReference type="PANTHER" id="PTHR12066">
    <property type="entry name" value="TELOMERASE REVERSE TRANSCRIPTASE"/>
    <property type="match status" value="1"/>
</dbReference>
<feature type="compositionally biased region" description="Polar residues" evidence="2">
    <location>
        <begin position="21"/>
        <end position="31"/>
    </location>
</feature>
<dbReference type="GO" id="GO:0070034">
    <property type="term" value="F:telomerase RNA binding"/>
    <property type="evidence" value="ECO:0007669"/>
    <property type="project" value="TreeGrafter"/>
</dbReference>
<evidence type="ECO:0000256" key="2">
    <source>
        <dbReference type="SAM" id="MobiDB-lite"/>
    </source>
</evidence>
<protein>
    <recommendedName>
        <fullName evidence="1">Telomerase reverse transcriptase</fullName>
        <ecNumber evidence="1">2.7.7.49</ecNumber>
    </recommendedName>
    <alternativeName>
        <fullName evidence="1">Telomerase catalytic subunit</fullName>
    </alternativeName>
</protein>
<proteinExistence type="inferred from homology"/>
<feature type="region of interest" description="Disordered" evidence="2">
    <location>
        <begin position="293"/>
        <end position="325"/>
    </location>
</feature>
<keyword evidence="1" id="KW-0808">Transferase</keyword>
<evidence type="ECO:0000256" key="1">
    <source>
        <dbReference type="RuleBase" id="RU365061"/>
    </source>
</evidence>
<comment type="function">
    <text evidence="1">Telomerase is a ribonucleoprotein enzyme essential for the replication of chromosome termini in most eukaryotes. It elongates telomeres. It is a reverse transcriptase that adds simple sequence repeats to chromosome ends by copying a template sequence within the RNA component of the enzyme.</text>
</comment>
<dbReference type="InterPro" id="IPR003545">
    <property type="entry name" value="Telomerase_RT"/>
</dbReference>
<dbReference type="GO" id="GO:0046872">
    <property type="term" value="F:metal ion binding"/>
    <property type="evidence" value="ECO:0007669"/>
    <property type="project" value="UniProtKB-KW"/>
</dbReference>
<feature type="compositionally biased region" description="Basic and acidic residues" evidence="2">
    <location>
        <begin position="293"/>
        <end position="303"/>
    </location>
</feature>
<reference evidence="3" key="1">
    <citation type="journal article" date="2020" name="Stud. Mycol.">
        <title>101 Dothideomycetes genomes: a test case for predicting lifestyles and emergence of pathogens.</title>
        <authorList>
            <person name="Haridas S."/>
            <person name="Albert R."/>
            <person name="Binder M."/>
            <person name="Bloem J."/>
            <person name="Labutti K."/>
            <person name="Salamov A."/>
            <person name="Andreopoulos B."/>
            <person name="Baker S."/>
            <person name="Barry K."/>
            <person name="Bills G."/>
            <person name="Bluhm B."/>
            <person name="Cannon C."/>
            <person name="Castanera R."/>
            <person name="Culley D."/>
            <person name="Daum C."/>
            <person name="Ezra D."/>
            <person name="Gonzalez J."/>
            <person name="Henrissat B."/>
            <person name="Kuo A."/>
            <person name="Liang C."/>
            <person name="Lipzen A."/>
            <person name="Lutzoni F."/>
            <person name="Magnuson J."/>
            <person name="Mondo S."/>
            <person name="Nolan M."/>
            <person name="Ohm R."/>
            <person name="Pangilinan J."/>
            <person name="Park H.-J."/>
            <person name="Ramirez L."/>
            <person name="Alfaro M."/>
            <person name="Sun H."/>
            <person name="Tritt A."/>
            <person name="Yoshinaga Y."/>
            <person name="Zwiers L.-H."/>
            <person name="Turgeon B."/>
            <person name="Goodwin S."/>
            <person name="Spatafora J."/>
            <person name="Crous P."/>
            <person name="Grigoriev I."/>
        </authorList>
    </citation>
    <scope>NUCLEOTIDE SEQUENCE</scope>
    <source>
        <strain evidence="3">CBS 279.74</strain>
    </source>
</reference>
<sequence>MKRNPSGQVVGRPPKRARHASLNQSVPATTPHVQHPVLQRLYPHVVSLRHYLLSRLPIASKNRRRKLSQLGKPDATAPATSNLLTSLTRGVGVDVDIDTNIDINIDIDIELGRLLDSTLVGLSTTSPTASPDKSKHGDIVNFSQQLLKSSTGGTFKPGYFQQSETVDFVIWRLFKRSASYRPSHLLCHGFQRGGSGHGQHGVKTNAVPGIPGIASHYKNSYVEMLKGPLWCRLHAVLGEGGDHIMMDLLLDCSVFNCVQGRPSNYYQLSGICISLKCTFSPWLTTPGVPISEIKHEPAEKSEQRMPNTAGTSKQNQAALSSENRK</sequence>
<dbReference type="EMBL" id="MU005769">
    <property type="protein sequence ID" value="KAF2710295.1"/>
    <property type="molecule type" value="Genomic_DNA"/>
</dbReference>
<dbReference type="OrthoDB" id="289721at2759"/>
<organism evidence="3 4">
    <name type="scientific">Pleomassaria siparia CBS 279.74</name>
    <dbReference type="NCBI Taxonomy" id="1314801"/>
    <lineage>
        <taxon>Eukaryota</taxon>
        <taxon>Fungi</taxon>
        <taxon>Dikarya</taxon>
        <taxon>Ascomycota</taxon>
        <taxon>Pezizomycotina</taxon>
        <taxon>Dothideomycetes</taxon>
        <taxon>Pleosporomycetidae</taxon>
        <taxon>Pleosporales</taxon>
        <taxon>Pleomassariaceae</taxon>
        <taxon>Pleomassaria</taxon>
    </lineage>
</organism>
<keyword evidence="1" id="KW-0539">Nucleus</keyword>
<dbReference type="Proteomes" id="UP000799428">
    <property type="component" value="Unassembled WGS sequence"/>
</dbReference>
<keyword evidence="1" id="KW-0695">RNA-directed DNA polymerase</keyword>
<dbReference type="GO" id="GO:0000781">
    <property type="term" value="C:chromosome, telomeric region"/>
    <property type="evidence" value="ECO:0007669"/>
    <property type="project" value="UniProtKB-SubCell"/>
</dbReference>
<comment type="similarity">
    <text evidence="1">Belongs to the reverse transcriptase family. Telomerase subfamily.</text>
</comment>
<accession>A0A6G1KCN2</accession>
<comment type="catalytic activity">
    <reaction evidence="1">
        <text>DNA(n) + a 2'-deoxyribonucleoside 5'-triphosphate = DNA(n+1) + diphosphate</text>
        <dbReference type="Rhea" id="RHEA:22508"/>
        <dbReference type="Rhea" id="RHEA-COMP:17339"/>
        <dbReference type="Rhea" id="RHEA-COMP:17340"/>
        <dbReference type="ChEBI" id="CHEBI:33019"/>
        <dbReference type="ChEBI" id="CHEBI:61560"/>
        <dbReference type="ChEBI" id="CHEBI:173112"/>
        <dbReference type="EC" id="2.7.7.49"/>
    </reaction>
</comment>
<name>A0A6G1KCN2_9PLEO</name>
<feature type="region of interest" description="Disordered" evidence="2">
    <location>
        <begin position="1"/>
        <end position="31"/>
    </location>
</feature>
<dbReference type="GO" id="GO:0000333">
    <property type="term" value="C:telomerase catalytic core complex"/>
    <property type="evidence" value="ECO:0007669"/>
    <property type="project" value="TreeGrafter"/>
</dbReference>
<keyword evidence="1" id="KW-0548">Nucleotidyltransferase</keyword>
<dbReference type="PANTHER" id="PTHR12066:SF0">
    <property type="entry name" value="TELOMERASE REVERSE TRANSCRIPTASE"/>
    <property type="match status" value="1"/>
</dbReference>
<keyword evidence="1" id="KW-0460">Magnesium</keyword>
<evidence type="ECO:0000313" key="3">
    <source>
        <dbReference type="EMBL" id="KAF2710295.1"/>
    </source>
</evidence>
<keyword evidence="1" id="KW-0479">Metal-binding</keyword>
<keyword evidence="1" id="KW-0779">Telomere</keyword>
<evidence type="ECO:0000313" key="4">
    <source>
        <dbReference type="Proteomes" id="UP000799428"/>
    </source>
</evidence>
<dbReference type="EC" id="2.7.7.49" evidence="1"/>
<dbReference type="GO" id="GO:0042162">
    <property type="term" value="F:telomeric DNA binding"/>
    <property type="evidence" value="ECO:0007669"/>
    <property type="project" value="TreeGrafter"/>
</dbReference>
<keyword evidence="1" id="KW-0158">Chromosome</keyword>
<keyword evidence="4" id="KW-1185">Reference proteome</keyword>